<dbReference type="Gramene" id="OMERI07G15530.1">
    <property type="protein sequence ID" value="OMERI07G15530.1"/>
    <property type="gene ID" value="OMERI07G15530"/>
</dbReference>
<evidence type="ECO:0000313" key="3">
    <source>
        <dbReference type="Proteomes" id="UP000008021"/>
    </source>
</evidence>
<keyword evidence="3" id="KW-1185">Reference proteome</keyword>
<feature type="region of interest" description="Disordered" evidence="1">
    <location>
        <begin position="59"/>
        <end position="104"/>
    </location>
</feature>
<name>A0A0E0ED41_9ORYZ</name>
<organism evidence="2">
    <name type="scientific">Oryza meridionalis</name>
    <dbReference type="NCBI Taxonomy" id="40149"/>
    <lineage>
        <taxon>Eukaryota</taxon>
        <taxon>Viridiplantae</taxon>
        <taxon>Streptophyta</taxon>
        <taxon>Embryophyta</taxon>
        <taxon>Tracheophyta</taxon>
        <taxon>Spermatophyta</taxon>
        <taxon>Magnoliopsida</taxon>
        <taxon>Liliopsida</taxon>
        <taxon>Poales</taxon>
        <taxon>Poaceae</taxon>
        <taxon>BOP clade</taxon>
        <taxon>Oryzoideae</taxon>
        <taxon>Oryzeae</taxon>
        <taxon>Oryzinae</taxon>
        <taxon>Oryza</taxon>
    </lineage>
</organism>
<protein>
    <submittedName>
        <fullName evidence="2">Uncharacterized protein</fullName>
    </submittedName>
</protein>
<sequence>MDRVRWGPGISLTTSSLASSPASLAMPTSPVCQQPVTYRRVPCRQLSWTSVEITSGTWPISSVESGLSGGDDDARLRKGDDISQPLAGDQACAAPGLDLRRRPR</sequence>
<dbReference type="AlphaFoldDB" id="A0A0E0ED41"/>
<evidence type="ECO:0000313" key="2">
    <source>
        <dbReference type="EnsemblPlants" id="OMERI07G15530.1"/>
    </source>
</evidence>
<evidence type="ECO:0000256" key="1">
    <source>
        <dbReference type="SAM" id="MobiDB-lite"/>
    </source>
</evidence>
<dbReference type="Proteomes" id="UP000008021">
    <property type="component" value="Chromosome 7"/>
</dbReference>
<dbReference type="HOGENOM" id="CLU_2254447_0_0_1"/>
<reference evidence="2" key="2">
    <citation type="submission" date="2018-05" db="EMBL/GenBank/DDBJ databases">
        <title>OmerRS3 (Oryza meridionalis Reference Sequence Version 3).</title>
        <authorList>
            <person name="Zhang J."/>
            <person name="Kudrna D."/>
            <person name="Lee S."/>
            <person name="Talag J."/>
            <person name="Welchert J."/>
            <person name="Wing R.A."/>
        </authorList>
    </citation>
    <scope>NUCLEOTIDE SEQUENCE [LARGE SCALE GENOMIC DNA]</scope>
    <source>
        <strain evidence="2">cv. OR44</strain>
    </source>
</reference>
<accession>A0A0E0ED41</accession>
<reference evidence="2" key="1">
    <citation type="submission" date="2015-04" db="UniProtKB">
        <authorList>
            <consortium name="EnsemblPlants"/>
        </authorList>
    </citation>
    <scope>IDENTIFICATION</scope>
</reference>
<dbReference type="EnsemblPlants" id="OMERI07G15530.1">
    <property type="protein sequence ID" value="OMERI07G15530.1"/>
    <property type="gene ID" value="OMERI07G15530"/>
</dbReference>
<feature type="compositionally biased region" description="Basic and acidic residues" evidence="1">
    <location>
        <begin position="72"/>
        <end position="81"/>
    </location>
</feature>
<proteinExistence type="predicted"/>